<keyword evidence="4" id="KW-1185">Reference proteome</keyword>
<sequence length="213" mass="23199">MALDLLRVSSLSSMVVSSAYASSSRGRSNTGGQISKDLGRRSNQNSVHSERSHFPNYGLFTIVKSKPTLSEIPRSADSSSPNTSLEDQNDPSSKKSAKVPFGYTRKDVLLIGLGVTALGIGLESGLEFAGFDSLKAGNVVQLVLVLGLTIGWISTYIFRVGNKDMTYVKQLKDYENKVMEKRMDGLTEVELNALLEQVDEEKERLASNGRSDS</sequence>
<dbReference type="AlphaFoldDB" id="A0A0K9Q5K7"/>
<feature type="compositionally biased region" description="Polar residues" evidence="1">
    <location>
        <begin position="76"/>
        <end position="86"/>
    </location>
</feature>
<feature type="transmembrane region" description="Helical" evidence="2">
    <location>
        <begin position="138"/>
        <end position="158"/>
    </location>
</feature>
<dbReference type="EMBL" id="LFYR01000113">
    <property type="protein sequence ID" value="KMZ75802.1"/>
    <property type="molecule type" value="Genomic_DNA"/>
</dbReference>
<dbReference type="PANTHER" id="PTHR35734">
    <property type="entry name" value="OS01G0805200 PROTEIN"/>
    <property type="match status" value="1"/>
</dbReference>
<accession>A0A0K9Q5K7</accession>
<comment type="caution">
    <text evidence="3">The sequence shown here is derived from an EMBL/GenBank/DDBJ whole genome shotgun (WGS) entry which is preliminary data.</text>
</comment>
<dbReference type="OrthoDB" id="5023at2759"/>
<feature type="transmembrane region" description="Helical" evidence="2">
    <location>
        <begin position="108"/>
        <end position="126"/>
    </location>
</feature>
<keyword evidence="2" id="KW-0812">Transmembrane</keyword>
<name>A0A0K9Q5K7_ZOSMR</name>
<proteinExistence type="predicted"/>
<keyword evidence="2" id="KW-0472">Membrane</keyword>
<gene>
    <name evidence="3" type="ORF">ZOSMA_10G00700</name>
</gene>
<feature type="region of interest" description="Disordered" evidence="1">
    <location>
        <begin position="19"/>
        <end position="52"/>
    </location>
</feature>
<organism evidence="3 4">
    <name type="scientific">Zostera marina</name>
    <name type="common">Eelgrass</name>
    <dbReference type="NCBI Taxonomy" id="29655"/>
    <lineage>
        <taxon>Eukaryota</taxon>
        <taxon>Viridiplantae</taxon>
        <taxon>Streptophyta</taxon>
        <taxon>Embryophyta</taxon>
        <taxon>Tracheophyta</taxon>
        <taxon>Spermatophyta</taxon>
        <taxon>Magnoliopsida</taxon>
        <taxon>Liliopsida</taxon>
        <taxon>Zosteraceae</taxon>
        <taxon>Zostera</taxon>
    </lineage>
</organism>
<evidence type="ECO:0000256" key="2">
    <source>
        <dbReference type="SAM" id="Phobius"/>
    </source>
</evidence>
<dbReference type="STRING" id="29655.A0A0K9Q5K7"/>
<dbReference type="Proteomes" id="UP000036987">
    <property type="component" value="Unassembled WGS sequence"/>
</dbReference>
<dbReference type="Pfam" id="PF11460">
    <property type="entry name" value="DUF3007"/>
    <property type="match status" value="1"/>
</dbReference>
<evidence type="ECO:0000313" key="3">
    <source>
        <dbReference type="EMBL" id="KMZ75802.1"/>
    </source>
</evidence>
<feature type="region of interest" description="Disordered" evidence="1">
    <location>
        <begin position="71"/>
        <end position="98"/>
    </location>
</feature>
<feature type="compositionally biased region" description="Low complexity" evidence="1">
    <location>
        <begin position="19"/>
        <end position="28"/>
    </location>
</feature>
<protein>
    <submittedName>
        <fullName evidence="3">Uncharacterized protein</fullName>
    </submittedName>
</protein>
<reference evidence="4" key="1">
    <citation type="journal article" date="2016" name="Nature">
        <title>The genome of the seagrass Zostera marina reveals angiosperm adaptation to the sea.</title>
        <authorList>
            <person name="Olsen J.L."/>
            <person name="Rouze P."/>
            <person name="Verhelst B."/>
            <person name="Lin Y.-C."/>
            <person name="Bayer T."/>
            <person name="Collen J."/>
            <person name="Dattolo E."/>
            <person name="De Paoli E."/>
            <person name="Dittami S."/>
            <person name="Maumus F."/>
            <person name="Michel G."/>
            <person name="Kersting A."/>
            <person name="Lauritano C."/>
            <person name="Lohaus R."/>
            <person name="Toepel M."/>
            <person name="Tonon T."/>
            <person name="Vanneste K."/>
            <person name="Amirebrahimi M."/>
            <person name="Brakel J."/>
            <person name="Bostroem C."/>
            <person name="Chovatia M."/>
            <person name="Grimwood J."/>
            <person name="Jenkins J.W."/>
            <person name="Jueterbock A."/>
            <person name="Mraz A."/>
            <person name="Stam W.T."/>
            <person name="Tice H."/>
            <person name="Bornberg-Bauer E."/>
            <person name="Green P.J."/>
            <person name="Pearson G.A."/>
            <person name="Procaccini G."/>
            <person name="Duarte C.M."/>
            <person name="Schmutz J."/>
            <person name="Reusch T.B.H."/>
            <person name="Van de Peer Y."/>
        </authorList>
    </citation>
    <scope>NUCLEOTIDE SEQUENCE [LARGE SCALE GENOMIC DNA]</scope>
    <source>
        <strain evidence="4">cv. Finnish</strain>
    </source>
</reference>
<evidence type="ECO:0000313" key="4">
    <source>
        <dbReference type="Proteomes" id="UP000036987"/>
    </source>
</evidence>
<evidence type="ECO:0000256" key="1">
    <source>
        <dbReference type="SAM" id="MobiDB-lite"/>
    </source>
</evidence>
<dbReference type="PANTHER" id="PTHR35734:SF1">
    <property type="entry name" value="OS01G0805200 PROTEIN"/>
    <property type="match status" value="1"/>
</dbReference>
<dbReference type="InterPro" id="IPR021562">
    <property type="entry name" value="DUF3007"/>
</dbReference>
<keyword evidence="2" id="KW-1133">Transmembrane helix</keyword>